<dbReference type="AlphaFoldDB" id="A0A6C7EFP8"/>
<dbReference type="Pfam" id="PF01969">
    <property type="entry name" value="Ni_insertion"/>
    <property type="match status" value="1"/>
</dbReference>
<dbReference type="GO" id="GO:0051604">
    <property type="term" value="P:protein maturation"/>
    <property type="evidence" value="ECO:0007669"/>
    <property type="project" value="UniProtKB-UniRule"/>
</dbReference>
<dbReference type="OrthoDB" id="9765625at2"/>
<dbReference type="InterPro" id="IPR002822">
    <property type="entry name" value="Ni_insertion"/>
</dbReference>
<keyword evidence="2" id="KW-0456">Lyase</keyword>
<dbReference type="EMBL" id="AP012057">
    <property type="protein sequence ID" value="BAN03989.1"/>
    <property type="molecule type" value="Genomic_DNA"/>
</dbReference>
<keyword evidence="1 2" id="KW-0533">Nickel</keyword>
<organism evidence="4 5">
    <name type="scientific">Ilumatobacter coccineus (strain NBRC 103263 / KCTC 29153 / YM16-304)</name>
    <dbReference type="NCBI Taxonomy" id="1313172"/>
    <lineage>
        <taxon>Bacteria</taxon>
        <taxon>Bacillati</taxon>
        <taxon>Actinomycetota</taxon>
        <taxon>Acidimicrobiia</taxon>
        <taxon>Acidimicrobiales</taxon>
        <taxon>Ilumatobacteraceae</taxon>
        <taxon>Ilumatobacter</taxon>
    </lineage>
</organism>
<sequence>MIVWIDATAGVSGDMFLGALADIGVPIEVLQAPLDRLDLGITLRTEPVTRASLGAVKMHVDVPETRTLRHLPDIVELLQVIDEPVRGSAIGVFERLAAAEAAAHRSEIDDVHFHEVGALDSIADIVGVCAGLHHLADELGMTALHCSTVSLGSGQTRGAHGPIPVPVPAVVALLSGRCPVQAGPAPFESTTPTGAALLDQFVVEWGPMPAMTIEQVGIGAGSKDPDEVVNAMRLVSGTLAAPTSSSSRPASAEQASSDDGPDTGDLIQIDANIDDMDTRLFPAAIDAVLAVGAVDAWVTPIVMKKGRPAHTFSALTDEQHAAAVRDTIFRSTTTIGLREHVVHRHTLPRTFSTVDVDGHQIRVKSATLHGEVVNTSVEWDDVVAAAEALDRPAADILTQATRRT</sequence>
<dbReference type="HAMAP" id="MF_01074">
    <property type="entry name" value="LarC"/>
    <property type="match status" value="1"/>
</dbReference>
<dbReference type="KEGG" id="aym:YM304_36750"/>
<dbReference type="RefSeq" id="WP_015443236.1">
    <property type="nucleotide sequence ID" value="NC_020520.1"/>
</dbReference>
<dbReference type="Proteomes" id="UP000011863">
    <property type="component" value="Chromosome"/>
</dbReference>
<gene>
    <name evidence="2" type="primary">larC</name>
    <name evidence="4" type="ORF">YM304_36750</name>
</gene>
<accession>A0A6C7EFP8</accession>
<feature type="compositionally biased region" description="Low complexity" evidence="3">
    <location>
        <begin position="240"/>
        <end position="257"/>
    </location>
</feature>
<dbReference type="NCBIfam" id="TIGR00299">
    <property type="entry name" value="nickel pincer cofactor biosynthesis protein LarC"/>
    <property type="match status" value="1"/>
</dbReference>
<comment type="function">
    <text evidence="2">Involved in the biosynthesis of a nickel-pincer cofactor ((SCS)Ni(II) pincer complex). Binds Ni(2+), and functions in nickel delivery to pyridinium-3,5-bisthiocarboxylic acid mononucleotide (P2TMN), to form the mature cofactor. Is thus probably required for the activation of nickel-pincer cofactor-dependent enzymes.</text>
</comment>
<evidence type="ECO:0000256" key="1">
    <source>
        <dbReference type="ARBA" id="ARBA00022596"/>
    </source>
</evidence>
<dbReference type="PANTHER" id="PTHR36566">
    <property type="entry name" value="NICKEL INSERTION PROTEIN-RELATED"/>
    <property type="match status" value="1"/>
</dbReference>
<comment type="similarity">
    <text evidence="2">Belongs to the LarC family.</text>
</comment>
<dbReference type="Gene3D" id="3.30.70.1380">
    <property type="entry name" value="Transcriptional regulatory protein pf0864 domain like"/>
    <property type="match status" value="1"/>
</dbReference>
<evidence type="ECO:0000256" key="3">
    <source>
        <dbReference type="SAM" id="MobiDB-lite"/>
    </source>
</evidence>
<reference evidence="4 5" key="1">
    <citation type="journal article" date="2013" name="Int. J. Syst. Evol. Microbiol.">
        <title>Ilumatobacter nonamiense sp. nov. and Ilumatobacter coccineum sp. nov., isolated from seashore sand.</title>
        <authorList>
            <person name="Matsumoto A."/>
            <person name="Kasai H."/>
            <person name="Matsuo Y."/>
            <person name="Shizuri Y."/>
            <person name="Ichikawa N."/>
            <person name="Fujita N."/>
            <person name="Omura S."/>
            <person name="Takahashi Y."/>
        </authorList>
    </citation>
    <scope>NUCLEOTIDE SEQUENCE [LARGE SCALE GENOMIC DNA]</scope>
    <source>
        <strain evidence="5">NBRC 103263 / KCTC 29153 / YM16-304</strain>
    </source>
</reference>
<dbReference type="GO" id="GO:0016151">
    <property type="term" value="F:nickel cation binding"/>
    <property type="evidence" value="ECO:0007669"/>
    <property type="project" value="UniProtKB-UniRule"/>
</dbReference>
<evidence type="ECO:0000256" key="2">
    <source>
        <dbReference type="HAMAP-Rule" id="MF_01074"/>
    </source>
</evidence>
<evidence type="ECO:0000313" key="4">
    <source>
        <dbReference type="EMBL" id="BAN03989.1"/>
    </source>
</evidence>
<evidence type="ECO:0000313" key="5">
    <source>
        <dbReference type="Proteomes" id="UP000011863"/>
    </source>
</evidence>
<dbReference type="PANTHER" id="PTHR36566:SF1">
    <property type="entry name" value="PYRIDINIUM-3,5-BISTHIOCARBOXYLIC ACID MONONUCLEOTIDE NICKEL INSERTION PROTEIN"/>
    <property type="match status" value="1"/>
</dbReference>
<feature type="region of interest" description="Disordered" evidence="3">
    <location>
        <begin position="240"/>
        <end position="265"/>
    </location>
</feature>
<dbReference type="GO" id="GO:0016829">
    <property type="term" value="F:lyase activity"/>
    <property type="evidence" value="ECO:0007669"/>
    <property type="project" value="UniProtKB-UniRule"/>
</dbReference>
<dbReference type="EC" id="4.99.1.12" evidence="2"/>
<keyword evidence="5" id="KW-1185">Reference proteome</keyword>
<proteinExistence type="inferred from homology"/>
<protein>
    <recommendedName>
        <fullName evidence="2">Pyridinium-3,5-bisthiocarboxylic acid mononucleotide nickel insertion protein</fullName>
        <shortName evidence="2">P2TMN nickel insertion protein</shortName>
        <ecNumber evidence="2">4.99.1.12</ecNumber>
    </recommendedName>
    <alternativeName>
        <fullName evidence="2">Nickel-pincer cofactor biosynthesis protein LarC</fullName>
    </alternativeName>
</protein>
<name>A0A6C7EFP8_ILUCY</name>
<comment type="catalytic activity">
    <reaction evidence="2">
        <text>Ni(II)-pyridinium-3,5-bisthiocarboxylate mononucleotide = pyridinium-3,5-bisthiocarboxylate mononucleotide + Ni(2+)</text>
        <dbReference type="Rhea" id="RHEA:54784"/>
        <dbReference type="ChEBI" id="CHEBI:49786"/>
        <dbReference type="ChEBI" id="CHEBI:137372"/>
        <dbReference type="ChEBI" id="CHEBI:137373"/>
        <dbReference type="EC" id="4.99.1.12"/>
    </reaction>
</comment>